<keyword evidence="1 4" id="KW-0489">Methyltransferase</keyword>
<feature type="binding site" evidence="4">
    <location>
        <position position="261"/>
    </location>
    <ligand>
        <name>S-adenosyl-L-methionine</name>
        <dbReference type="ChEBI" id="CHEBI:59789"/>
    </ligand>
</feature>
<organism evidence="6 7">
    <name type="scientific">Sphingomonas parapaucimobilis NBRC 15100</name>
    <dbReference type="NCBI Taxonomy" id="1219049"/>
    <lineage>
        <taxon>Bacteria</taxon>
        <taxon>Pseudomonadati</taxon>
        <taxon>Pseudomonadota</taxon>
        <taxon>Alphaproteobacteria</taxon>
        <taxon>Sphingomonadales</taxon>
        <taxon>Sphingomonadaceae</taxon>
        <taxon>Sphingomonas</taxon>
    </lineage>
</organism>
<dbReference type="Gene3D" id="3.40.50.150">
    <property type="entry name" value="Vaccinia Virus protein VP39"/>
    <property type="match status" value="1"/>
</dbReference>
<evidence type="ECO:0000256" key="4">
    <source>
        <dbReference type="PROSITE-ProRule" id="PRU01024"/>
    </source>
</evidence>
<evidence type="ECO:0000256" key="3">
    <source>
        <dbReference type="ARBA" id="ARBA00022691"/>
    </source>
</evidence>
<dbReference type="SUPFAM" id="SSF53335">
    <property type="entry name" value="S-adenosyl-L-methionine-dependent methyltransferases"/>
    <property type="match status" value="1"/>
</dbReference>
<dbReference type="eggNOG" id="COG2265">
    <property type="taxonomic scope" value="Bacteria"/>
</dbReference>
<dbReference type="InterPro" id="IPR029063">
    <property type="entry name" value="SAM-dependent_MTases_sf"/>
</dbReference>
<dbReference type="InterPro" id="IPR010280">
    <property type="entry name" value="U5_MeTrfase_fam"/>
</dbReference>
<evidence type="ECO:0000256" key="1">
    <source>
        <dbReference type="ARBA" id="ARBA00022603"/>
    </source>
</evidence>
<dbReference type="OrthoDB" id="9804590at2"/>
<evidence type="ECO:0000313" key="6">
    <source>
        <dbReference type="EMBL" id="GAL99370.1"/>
    </source>
</evidence>
<keyword evidence="2 4" id="KW-0808">Transferase</keyword>
<proteinExistence type="inferred from homology"/>
<evidence type="ECO:0000313" key="7">
    <source>
        <dbReference type="Proteomes" id="UP000032305"/>
    </source>
</evidence>
<dbReference type="GO" id="GO:0070041">
    <property type="term" value="F:rRNA (uridine-C5-)-methyltransferase activity"/>
    <property type="evidence" value="ECO:0007669"/>
    <property type="project" value="TreeGrafter"/>
</dbReference>
<reference evidence="6 7" key="1">
    <citation type="submission" date="2014-11" db="EMBL/GenBank/DDBJ databases">
        <title>Whole genome shotgun sequence of Sphingomonas parapaucimobilis NBRC 15100.</title>
        <authorList>
            <person name="Katano-Makiyama Y."/>
            <person name="Hosoyama A."/>
            <person name="Hashimoto M."/>
            <person name="Hosoyama Y."/>
            <person name="Noguchi M."/>
            <person name="Numata M."/>
            <person name="Tsuchikane K."/>
            <person name="Hirakata S."/>
            <person name="Uohara A."/>
            <person name="Shimodaira J."/>
            <person name="Ohji S."/>
            <person name="Ichikawa N."/>
            <person name="Kimura A."/>
            <person name="Yamazoe A."/>
            <person name="Fujita N."/>
        </authorList>
    </citation>
    <scope>NUCLEOTIDE SEQUENCE [LARGE SCALE GENOMIC DNA]</scope>
    <source>
        <strain evidence="6 7">NBRC 15100</strain>
    </source>
</reference>
<dbReference type="PANTHER" id="PTHR11061">
    <property type="entry name" value="RNA M5U METHYLTRANSFERASE"/>
    <property type="match status" value="1"/>
</dbReference>
<dbReference type="PROSITE" id="PS51687">
    <property type="entry name" value="SAM_MT_RNA_M5U"/>
    <property type="match status" value="1"/>
</dbReference>
<feature type="active site" description="Nucleophile" evidence="4">
    <location>
        <position position="351"/>
    </location>
</feature>
<feature type="active site" evidence="5">
    <location>
        <position position="351"/>
    </location>
</feature>
<keyword evidence="3 4" id="KW-0949">S-adenosyl-L-methionine</keyword>
<evidence type="ECO:0000256" key="5">
    <source>
        <dbReference type="PROSITE-ProRule" id="PRU10015"/>
    </source>
</evidence>
<dbReference type="InterPro" id="IPR030390">
    <property type="entry name" value="MeTrfase_TrmA_AS"/>
</dbReference>
<dbReference type="Gene3D" id="2.40.50.1070">
    <property type="match status" value="1"/>
</dbReference>
<evidence type="ECO:0000256" key="2">
    <source>
        <dbReference type="ARBA" id="ARBA00022679"/>
    </source>
</evidence>
<dbReference type="PROSITE" id="PS01230">
    <property type="entry name" value="TRMA_1"/>
    <property type="match status" value="1"/>
</dbReference>
<dbReference type="PANTHER" id="PTHR11061:SF49">
    <property type="entry name" value="23S RRNA (URACIL(1939)-C(5))-METHYLTRANSFERASE RLMD"/>
    <property type="match status" value="1"/>
</dbReference>
<dbReference type="RefSeq" id="WP_042482414.1">
    <property type="nucleotide sequence ID" value="NZ_BBPI01000001.1"/>
</dbReference>
<dbReference type="GO" id="GO:0070475">
    <property type="term" value="P:rRNA base methylation"/>
    <property type="evidence" value="ECO:0007669"/>
    <property type="project" value="TreeGrafter"/>
</dbReference>
<feature type="binding site" evidence="4">
    <location>
        <position position="279"/>
    </location>
    <ligand>
        <name>S-adenosyl-L-methionine</name>
        <dbReference type="ChEBI" id="CHEBI:59789"/>
    </ligand>
</feature>
<keyword evidence="7" id="KW-1185">Reference proteome</keyword>
<accession>A0A0A1W2P6</accession>
<dbReference type="EMBL" id="BBPI01000001">
    <property type="protein sequence ID" value="GAL99370.1"/>
    <property type="molecule type" value="Genomic_DNA"/>
</dbReference>
<gene>
    <name evidence="6" type="ORF">SP5_001_00690</name>
</gene>
<dbReference type="Proteomes" id="UP000032305">
    <property type="component" value="Unassembled WGS sequence"/>
</dbReference>
<feature type="binding site" evidence="4">
    <location>
        <position position="325"/>
    </location>
    <ligand>
        <name>S-adenosyl-L-methionine</name>
        <dbReference type="ChEBI" id="CHEBI:59789"/>
    </ligand>
</feature>
<protein>
    <submittedName>
        <fullName evidence="6">Putative RNA methyltransferase</fullName>
    </submittedName>
</protein>
<feature type="binding site" evidence="4">
    <location>
        <position position="234"/>
    </location>
    <ligand>
        <name>S-adenosyl-L-methionine</name>
        <dbReference type="ChEBI" id="CHEBI:59789"/>
    </ligand>
</feature>
<name>A0A0A1W2P6_9SPHN</name>
<comment type="caution">
    <text evidence="6">The sequence shown here is derived from an EMBL/GenBank/DDBJ whole genome shotgun (WGS) entry which is preliminary data.</text>
</comment>
<sequence>MSDTIIRVAARGDGVTANGRHAAFAAPGDTLSVDGTVMPGPHHQTPPCGHFPRCGGCQLQHLDDESYAGFVTDRIASALDAQGLTAPLRPAHCSPSHSRRRATLHAEAKGGRVLIGFSEEKSHAIVDMAECHILHPTLFAVVGPLRTLLQRLGFKRRGDVHLALADQGADILVTGFSPDGLEAAETIIAFCQRHGVARFSVDDGLGAETRWEPEPVTITLGGVGVPLPPGAFLQATADGEAALVAAVREAVGNPRTTADLFAGLGTFALALPGKVYAAEGARDAILSLKGAANGAGRMIFAEHRDLYRRPLTKAELDRFDAIVLDPPRAGARDQADALASAEVRAVAYVSCNPSSFARDAKAMVDQGWQLDWVQPVGQFRWSTHVELAARFSRQPSSG</sequence>
<dbReference type="AlphaFoldDB" id="A0A0A1W2P6"/>
<comment type="similarity">
    <text evidence="4">Belongs to the class I-like SAM-binding methyltransferase superfamily. RNA M5U methyltransferase family.</text>
</comment>